<dbReference type="RefSeq" id="WP_171358019.1">
    <property type="nucleotide sequence ID" value="NZ_VTYN01000010.1"/>
</dbReference>
<dbReference type="InterPro" id="IPR021242">
    <property type="entry name" value="DUF2799"/>
</dbReference>
<protein>
    <submittedName>
        <fullName evidence="1">DUF2799 domain-containing protein</fullName>
    </submittedName>
</protein>
<accession>A0A7Y3Z926</accession>
<comment type="caution">
    <text evidence="1">The sequence shown here is derived from an EMBL/GenBank/DDBJ whole genome shotgun (WGS) entry which is preliminary data.</text>
</comment>
<sequence>MNRKILIIPALLIGLQACSSSPKTASEYWKGQGERFGSNGYSYQNDTIEMLKLKVPFDEEAYKSGYELGKKEYCDPFKAFEKGIQGLKYTDQCRGQPQEVMIKAEWQRGWDAFIGADFYRFR</sequence>
<gene>
    <name evidence="1" type="ORF">F0262_11945</name>
</gene>
<reference evidence="1 2" key="1">
    <citation type="submission" date="2019-08" db="EMBL/GenBank/DDBJ databases">
        <title>Draft genome sequencing and comparative genomics of hatchery-associated Vibrios.</title>
        <authorList>
            <person name="Kehlet-Delgado H."/>
            <person name="Mueller R.S."/>
        </authorList>
    </citation>
    <scope>NUCLEOTIDE SEQUENCE [LARGE SCALE GENOMIC DNA]</scope>
    <source>
        <strain evidence="1 2">00-78-3</strain>
    </source>
</reference>
<organism evidence="1 2">
    <name type="scientific">Vibrio rotiferianus</name>
    <dbReference type="NCBI Taxonomy" id="190895"/>
    <lineage>
        <taxon>Bacteria</taxon>
        <taxon>Pseudomonadati</taxon>
        <taxon>Pseudomonadota</taxon>
        <taxon>Gammaproteobacteria</taxon>
        <taxon>Vibrionales</taxon>
        <taxon>Vibrionaceae</taxon>
        <taxon>Vibrio</taxon>
    </lineage>
</organism>
<proteinExistence type="predicted"/>
<name>A0A7Y3Z926_9VIBR</name>
<dbReference type="EMBL" id="VTYN01000010">
    <property type="protein sequence ID" value="NOH48764.1"/>
    <property type="molecule type" value="Genomic_DNA"/>
</dbReference>
<evidence type="ECO:0000313" key="2">
    <source>
        <dbReference type="Proteomes" id="UP000572072"/>
    </source>
</evidence>
<dbReference type="AlphaFoldDB" id="A0A7Y3Z926"/>
<dbReference type="Proteomes" id="UP000572072">
    <property type="component" value="Unassembled WGS sequence"/>
</dbReference>
<dbReference type="Pfam" id="PF10973">
    <property type="entry name" value="DUF2799"/>
    <property type="match status" value="1"/>
</dbReference>
<evidence type="ECO:0000313" key="1">
    <source>
        <dbReference type="EMBL" id="NOH48764.1"/>
    </source>
</evidence>
<dbReference type="PROSITE" id="PS51257">
    <property type="entry name" value="PROKAR_LIPOPROTEIN"/>
    <property type="match status" value="1"/>
</dbReference>